<dbReference type="EMBL" id="JBDFQZ010000013">
    <property type="protein sequence ID" value="KAK9667948.1"/>
    <property type="molecule type" value="Genomic_DNA"/>
</dbReference>
<dbReference type="Proteomes" id="UP001443914">
    <property type="component" value="Unassembled WGS sequence"/>
</dbReference>
<keyword evidence="3" id="KW-1185">Reference proteome</keyword>
<proteinExistence type="predicted"/>
<reference evidence="2" key="1">
    <citation type="submission" date="2024-03" db="EMBL/GenBank/DDBJ databases">
        <title>WGS assembly of Saponaria officinalis var. Norfolk2.</title>
        <authorList>
            <person name="Jenkins J."/>
            <person name="Shu S."/>
            <person name="Grimwood J."/>
            <person name="Barry K."/>
            <person name="Goodstein D."/>
            <person name="Schmutz J."/>
            <person name="Leebens-Mack J."/>
            <person name="Osbourn A."/>
        </authorList>
    </citation>
    <scope>NUCLEOTIDE SEQUENCE [LARGE SCALE GENOMIC DNA]</scope>
    <source>
        <strain evidence="2">JIC</strain>
    </source>
</reference>
<dbReference type="Gene3D" id="2.40.100.20">
    <property type="match status" value="1"/>
</dbReference>
<gene>
    <name evidence="2" type="ORF">RND81_13G023000</name>
</gene>
<evidence type="ECO:0000259" key="1">
    <source>
        <dbReference type="Pfam" id="PF18631"/>
    </source>
</evidence>
<feature type="domain" description="Cucumopine synthase C-terminal helical bundle" evidence="1">
    <location>
        <begin position="20"/>
        <end position="154"/>
    </location>
</feature>
<dbReference type="AlphaFoldDB" id="A0AAW1GT19"/>
<evidence type="ECO:0000313" key="2">
    <source>
        <dbReference type="EMBL" id="KAK9667948.1"/>
    </source>
</evidence>
<dbReference type="Pfam" id="PF18631">
    <property type="entry name" value="Cucumopine_C"/>
    <property type="match status" value="1"/>
</dbReference>
<protein>
    <recommendedName>
        <fullName evidence="1">Cucumopine synthase C-terminal helical bundle domain-containing protein</fullName>
    </recommendedName>
</protein>
<comment type="caution">
    <text evidence="2">The sequence shown here is derived from an EMBL/GenBank/DDBJ whole genome shotgun (WGS) entry which is preliminary data.</text>
</comment>
<evidence type="ECO:0000313" key="3">
    <source>
        <dbReference type="Proteomes" id="UP001443914"/>
    </source>
</evidence>
<organism evidence="2 3">
    <name type="scientific">Saponaria officinalis</name>
    <name type="common">Common soapwort</name>
    <name type="synonym">Lychnis saponaria</name>
    <dbReference type="NCBI Taxonomy" id="3572"/>
    <lineage>
        <taxon>Eukaryota</taxon>
        <taxon>Viridiplantae</taxon>
        <taxon>Streptophyta</taxon>
        <taxon>Embryophyta</taxon>
        <taxon>Tracheophyta</taxon>
        <taxon>Spermatophyta</taxon>
        <taxon>Magnoliopsida</taxon>
        <taxon>eudicotyledons</taxon>
        <taxon>Gunneridae</taxon>
        <taxon>Pentapetalae</taxon>
        <taxon>Caryophyllales</taxon>
        <taxon>Caryophyllaceae</taxon>
        <taxon>Caryophylleae</taxon>
        <taxon>Saponaria</taxon>
    </lineage>
</organism>
<sequence>MAVKTLTNSETPVTYATLMDLIEAIIAATEAVQSTEPKGIYELRTGKLKIGTMNQYYTTWDFANSLIRDLSMTWYSLYRTFEDLTFSLDQCCALVNRFDYATSNFLRYSGFPEMGGFASALAQHLPSSGTREVALKGVRAFLKYLNILTAWSFHYFPWNIGRHLSYIEGRTAPTDLSRRVRVTDGRRVCLSWEPLGISVVAVIASKENPELAKDIVEALPFRIMMDHAVVCGASMYAWAPVVSTAPVRVKERQCDAPVGRIRFSQGTGQKIIVQYGEVTEDILSPVLGEVLPEYADSIIKVGAAVLKATMETKDIIWLTMQLI</sequence>
<dbReference type="InterPro" id="IPR040602">
    <property type="entry name" value="Cucumopine_C"/>
</dbReference>
<name>A0AAW1GT19_SAPOF</name>
<accession>A0AAW1GT19</accession>